<evidence type="ECO:0000256" key="3">
    <source>
        <dbReference type="ARBA" id="ARBA00022514"/>
    </source>
</evidence>
<sequence>MVSKTPPEHNYRQLKEKIFFFNKEAGGKWNTFVIVLSLLLGAEIFGTAYLFFHFAMEIKQTRELVKSGDYPLRCLQYLVDQDFLERKLPSSGDSACDQWLREAEHSINKQLKSDIRNTLYRELTAQNVSLTHFRKPAIHLGPDHHGRQFRVKLTGEDTGGHKLQWDNIEGMALQQGMMGYQDGEIVVPRDGVYFIYSQVYFRVGPRGKDQQSQPFLQYIYRKTSYQDPILLSKAVGTKCWDAGAEFDLFSSFQGALFQLTQGDRLFLKVTDISTVRLNKESTYFGAFMVF</sequence>
<accession>A0ABR0YM11</accession>
<dbReference type="InterPro" id="IPR006052">
    <property type="entry name" value="TNF_dom"/>
</dbReference>
<keyword evidence="3" id="KW-0202">Cytokine</keyword>
<organism evidence="7 8">
    <name type="scientific">Huso huso</name>
    <name type="common">Beluga</name>
    <name type="synonym">Acipenser huso</name>
    <dbReference type="NCBI Taxonomy" id="61971"/>
    <lineage>
        <taxon>Eukaryota</taxon>
        <taxon>Metazoa</taxon>
        <taxon>Chordata</taxon>
        <taxon>Craniata</taxon>
        <taxon>Vertebrata</taxon>
        <taxon>Euteleostomi</taxon>
        <taxon>Actinopterygii</taxon>
        <taxon>Chondrostei</taxon>
        <taxon>Acipenseriformes</taxon>
        <taxon>Acipenseridae</taxon>
        <taxon>Huso</taxon>
    </lineage>
</organism>
<comment type="subcellular location">
    <subcellularLocation>
        <location evidence="1">Membrane</location>
    </subcellularLocation>
</comment>
<name>A0ABR0YM11_HUSHU</name>
<proteinExistence type="inferred from homology"/>
<keyword evidence="8" id="KW-1185">Reference proteome</keyword>
<evidence type="ECO:0000256" key="5">
    <source>
        <dbReference type="SAM" id="Phobius"/>
    </source>
</evidence>
<comment type="similarity">
    <text evidence="2">Belongs to the tumor necrosis factor family.</text>
</comment>
<evidence type="ECO:0000313" key="7">
    <source>
        <dbReference type="EMBL" id="KAK6473649.1"/>
    </source>
</evidence>
<evidence type="ECO:0000256" key="2">
    <source>
        <dbReference type="ARBA" id="ARBA00008670"/>
    </source>
</evidence>
<evidence type="ECO:0000259" key="6">
    <source>
        <dbReference type="PROSITE" id="PS50049"/>
    </source>
</evidence>
<dbReference type="CDD" id="cd00184">
    <property type="entry name" value="TNF"/>
    <property type="match status" value="1"/>
</dbReference>
<evidence type="ECO:0000256" key="4">
    <source>
        <dbReference type="ARBA" id="ARBA00023136"/>
    </source>
</evidence>
<dbReference type="InterPro" id="IPR008983">
    <property type="entry name" value="Tumour_necrosis_fac-like_dom"/>
</dbReference>
<dbReference type="PANTHER" id="PTHR11471">
    <property type="entry name" value="TUMOR NECROSIS FACTOR FAMILY MEMBER"/>
    <property type="match status" value="1"/>
</dbReference>
<reference evidence="7 8" key="1">
    <citation type="submission" date="2021-05" db="EMBL/GenBank/DDBJ databases">
        <authorList>
            <person name="Zahm M."/>
            <person name="Klopp C."/>
            <person name="Cabau C."/>
            <person name="Kuhl H."/>
            <person name="Suciu R."/>
            <person name="Ciorpac M."/>
            <person name="Holostenco D."/>
            <person name="Gessner J."/>
            <person name="Wuertz S."/>
            <person name="Hohne C."/>
            <person name="Stock M."/>
            <person name="Gislard M."/>
            <person name="Lluch J."/>
            <person name="Milhes M."/>
            <person name="Lampietro C."/>
            <person name="Lopez Roques C."/>
            <person name="Donnadieu C."/>
            <person name="Du K."/>
            <person name="Schartl M."/>
            <person name="Guiguen Y."/>
        </authorList>
    </citation>
    <scope>NUCLEOTIDE SEQUENCE [LARGE SCALE GENOMIC DNA]</scope>
    <source>
        <strain evidence="7">Hh-F2</strain>
        <tissue evidence="7">Blood</tissue>
    </source>
</reference>
<dbReference type="EMBL" id="JAHFZB010000027">
    <property type="protein sequence ID" value="KAK6473649.1"/>
    <property type="molecule type" value="Genomic_DNA"/>
</dbReference>
<keyword evidence="5" id="KW-0812">Transmembrane</keyword>
<dbReference type="SMART" id="SM00207">
    <property type="entry name" value="TNF"/>
    <property type="match status" value="1"/>
</dbReference>
<gene>
    <name evidence="7" type="ORF">HHUSO_G27126</name>
</gene>
<evidence type="ECO:0000256" key="1">
    <source>
        <dbReference type="ARBA" id="ARBA00004370"/>
    </source>
</evidence>
<dbReference type="SUPFAM" id="SSF49842">
    <property type="entry name" value="TNF-like"/>
    <property type="match status" value="1"/>
</dbReference>
<protein>
    <submittedName>
        <fullName evidence="7">Tumor necrosis factor ligand superfamily member 10-like</fullName>
    </submittedName>
</protein>
<dbReference type="Pfam" id="PF00229">
    <property type="entry name" value="TNF"/>
    <property type="match status" value="1"/>
</dbReference>
<dbReference type="Proteomes" id="UP001369086">
    <property type="component" value="Unassembled WGS sequence"/>
</dbReference>
<feature type="transmembrane region" description="Helical" evidence="5">
    <location>
        <begin position="29"/>
        <end position="52"/>
    </location>
</feature>
<evidence type="ECO:0000313" key="8">
    <source>
        <dbReference type="Proteomes" id="UP001369086"/>
    </source>
</evidence>
<dbReference type="PANTHER" id="PTHR11471:SF55">
    <property type="entry name" value="DEATH LIGAND 3"/>
    <property type="match status" value="1"/>
</dbReference>
<dbReference type="Gene3D" id="2.60.120.40">
    <property type="match status" value="1"/>
</dbReference>
<keyword evidence="4 5" id="KW-0472">Membrane</keyword>
<comment type="caution">
    <text evidence="7">The sequence shown here is derived from an EMBL/GenBank/DDBJ whole genome shotgun (WGS) entry which is preliminary data.</text>
</comment>
<feature type="domain" description="THD" evidence="6">
    <location>
        <begin position="136"/>
        <end position="289"/>
    </location>
</feature>
<dbReference type="PROSITE" id="PS50049">
    <property type="entry name" value="THD_2"/>
    <property type="match status" value="1"/>
</dbReference>
<keyword evidence="5" id="KW-1133">Transmembrane helix</keyword>